<keyword evidence="14" id="KW-1185">Reference proteome</keyword>
<evidence type="ECO:0000256" key="8">
    <source>
        <dbReference type="ARBA" id="ARBA00023012"/>
    </source>
</evidence>
<evidence type="ECO:0000256" key="4">
    <source>
        <dbReference type="ARBA" id="ARBA00022679"/>
    </source>
</evidence>
<keyword evidence="6 13" id="KW-0418">Kinase</keyword>
<protein>
    <recommendedName>
        <fullName evidence="2">histidine kinase</fullName>
        <ecNumber evidence="2">2.7.13.3</ecNumber>
    </recommendedName>
</protein>
<proteinExistence type="predicted"/>
<evidence type="ECO:0000259" key="12">
    <source>
        <dbReference type="Pfam" id="PF13796"/>
    </source>
</evidence>
<evidence type="ECO:0000256" key="2">
    <source>
        <dbReference type="ARBA" id="ARBA00012438"/>
    </source>
</evidence>
<dbReference type="InterPro" id="IPR011712">
    <property type="entry name" value="Sig_transdc_His_kin_sub3_dim/P"/>
</dbReference>
<keyword evidence="8" id="KW-0902">Two-component regulatory system</keyword>
<evidence type="ECO:0000256" key="6">
    <source>
        <dbReference type="ARBA" id="ARBA00022777"/>
    </source>
</evidence>
<dbReference type="RefSeq" id="WP_132120264.1">
    <property type="nucleotide sequence ID" value="NZ_SLWS01000006.1"/>
</dbReference>
<dbReference type="InterPro" id="IPR036890">
    <property type="entry name" value="HATPase_C_sf"/>
</dbReference>
<dbReference type="EMBL" id="SLWS01000006">
    <property type="protein sequence ID" value="TCO56743.1"/>
    <property type="molecule type" value="Genomic_DNA"/>
</dbReference>
<evidence type="ECO:0000259" key="11">
    <source>
        <dbReference type="Pfam" id="PF07730"/>
    </source>
</evidence>
<evidence type="ECO:0000256" key="1">
    <source>
        <dbReference type="ARBA" id="ARBA00000085"/>
    </source>
</evidence>
<dbReference type="GO" id="GO:0000155">
    <property type="term" value="F:phosphorelay sensor kinase activity"/>
    <property type="evidence" value="ECO:0007669"/>
    <property type="project" value="InterPro"/>
</dbReference>
<feature type="domain" description="Histidine kinase/HSP90-like ATPase" evidence="10">
    <location>
        <begin position="325"/>
        <end position="402"/>
    </location>
</feature>
<dbReference type="EC" id="2.7.13.3" evidence="2"/>
<evidence type="ECO:0000259" key="10">
    <source>
        <dbReference type="Pfam" id="PF02518"/>
    </source>
</evidence>
<dbReference type="PANTHER" id="PTHR24421:SF10">
    <property type="entry name" value="NITRATE_NITRITE SENSOR PROTEIN NARQ"/>
    <property type="match status" value="1"/>
</dbReference>
<sequence>MFTRRTWAEALYALTGLPLSVLGLVLMLLPLLLGTLLSVTFVGLPIAALGVLLARGLGNTHRALASWLLGLEVPKPPRPRPRRGVVPAVLLNAASWRAVAYVILKAPVGLFTFVATAIFWAYGLFMVAYVTFWYLLPADQTITLPFGDIRINTWPTVLLQSLVGVLLLWLAPKVTHFLLFLDHVMIHGLLGTTTLEQRVRDLEESRAHAVDDAAARLRRIERDLHDGTQARMVALAMHLGMAKDELDGEPDLAMTRKLVEMAHHNAKEALVEVRDLARGIHPAALDKGLDPALATLAARSPVPVTLSVDLPVRPAASVETIAYFCTAELLTNIVKHSRATAATVTVTPDLTVTVTDNGVGGAAASPGSGLAGLAERVATVDGTLTISSPAGGPTEVVVEFPHEGRDR</sequence>
<dbReference type="OrthoDB" id="5242012at2"/>
<name>A0A4R2JB91_9PSEU</name>
<dbReference type="GO" id="GO:0016020">
    <property type="term" value="C:membrane"/>
    <property type="evidence" value="ECO:0007669"/>
    <property type="project" value="InterPro"/>
</dbReference>
<evidence type="ECO:0000256" key="7">
    <source>
        <dbReference type="ARBA" id="ARBA00022840"/>
    </source>
</evidence>
<evidence type="ECO:0000256" key="9">
    <source>
        <dbReference type="SAM" id="Phobius"/>
    </source>
</evidence>
<feature type="transmembrane region" description="Helical" evidence="9">
    <location>
        <begin position="110"/>
        <end position="136"/>
    </location>
</feature>
<keyword evidence="7" id="KW-0067">ATP-binding</keyword>
<keyword evidence="9" id="KW-1133">Transmembrane helix</keyword>
<dbReference type="InterPro" id="IPR003594">
    <property type="entry name" value="HATPase_dom"/>
</dbReference>
<comment type="caution">
    <text evidence="13">The sequence shown here is derived from an EMBL/GenBank/DDBJ whole genome shotgun (WGS) entry which is preliminary data.</text>
</comment>
<dbReference type="GO" id="GO:0046983">
    <property type="term" value="F:protein dimerization activity"/>
    <property type="evidence" value="ECO:0007669"/>
    <property type="project" value="InterPro"/>
</dbReference>
<evidence type="ECO:0000313" key="13">
    <source>
        <dbReference type="EMBL" id="TCO56743.1"/>
    </source>
</evidence>
<accession>A0A4R2JB91</accession>
<evidence type="ECO:0000256" key="5">
    <source>
        <dbReference type="ARBA" id="ARBA00022741"/>
    </source>
</evidence>
<keyword evidence="3" id="KW-0597">Phosphoprotein</keyword>
<dbReference type="SUPFAM" id="SSF55874">
    <property type="entry name" value="ATPase domain of HSP90 chaperone/DNA topoisomerase II/histidine kinase"/>
    <property type="match status" value="1"/>
</dbReference>
<reference evidence="13 14" key="1">
    <citation type="submission" date="2019-03" db="EMBL/GenBank/DDBJ databases">
        <title>Genomic Encyclopedia of Type Strains, Phase IV (KMG-IV): sequencing the most valuable type-strain genomes for metagenomic binning, comparative biology and taxonomic classification.</title>
        <authorList>
            <person name="Goeker M."/>
        </authorList>
    </citation>
    <scope>NUCLEOTIDE SEQUENCE [LARGE SCALE GENOMIC DNA]</scope>
    <source>
        <strain evidence="13 14">DSM 45934</strain>
    </source>
</reference>
<dbReference type="AlphaFoldDB" id="A0A4R2JB91"/>
<feature type="transmembrane region" description="Helical" evidence="9">
    <location>
        <begin position="157"/>
        <end position="181"/>
    </location>
</feature>
<dbReference type="Proteomes" id="UP000295680">
    <property type="component" value="Unassembled WGS sequence"/>
</dbReference>
<dbReference type="InterPro" id="IPR025828">
    <property type="entry name" value="Put_sensor_dom"/>
</dbReference>
<keyword evidence="5" id="KW-0547">Nucleotide-binding</keyword>
<comment type="catalytic activity">
    <reaction evidence="1">
        <text>ATP + protein L-histidine = ADP + protein N-phospho-L-histidine.</text>
        <dbReference type="EC" id="2.7.13.3"/>
    </reaction>
</comment>
<feature type="domain" description="Signal transduction histidine kinase subgroup 3 dimerisation and phosphoacceptor" evidence="11">
    <location>
        <begin position="218"/>
        <end position="285"/>
    </location>
</feature>
<keyword evidence="4" id="KW-0808">Transferase</keyword>
<keyword evidence="9" id="KW-0812">Transmembrane</keyword>
<feature type="domain" description="Putative sensor" evidence="12">
    <location>
        <begin position="12"/>
        <end position="190"/>
    </location>
</feature>
<dbReference type="PANTHER" id="PTHR24421">
    <property type="entry name" value="NITRATE/NITRITE SENSOR PROTEIN NARX-RELATED"/>
    <property type="match status" value="1"/>
</dbReference>
<gene>
    <name evidence="13" type="ORF">EV192_106218</name>
</gene>
<dbReference type="Pfam" id="PF13796">
    <property type="entry name" value="Sensor"/>
    <property type="match status" value="1"/>
</dbReference>
<dbReference type="Pfam" id="PF02518">
    <property type="entry name" value="HATPase_c"/>
    <property type="match status" value="1"/>
</dbReference>
<evidence type="ECO:0000313" key="14">
    <source>
        <dbReference type="Proteomes" id="UP000295680"/>
    </source>
</evidence>
<dbReference type="GO" id="GO:0005524">
    <property type="term" value="F:ATP binding"/>
    <property type="evidence" value="ECO:0007669"/>
    <property type="project" value="UniProtKB-KW"/>
</dbReference>
<feature type="transmembrane region" description="Helical" evidence="9">
    <location>
        <begin position="85"/>
        <end position="104"/>
    </location>
</feature>
<keyword evidence="9" id="KW-0472">Membrane</keyword>
<dbReference type="InterPro" id="IPR050482">
    <property type="entry name" value="Sensor_HK_TwoCompSys"/>
</dbReference>
<dbReference type="Gene3D" id="3.30.565.10">
    <property type="entry name" value="Histidine kinase-like ATPase, C-terminal domain"/>
    <property type="match status" value="1"/>
</dbReference>
<dbReference type="Pfam" id="PF07730">
    <property type="entry name" value="HisKA_3"/>
    <property type="match status" value="1"/>
</dbReference>
<dbReference type="Gene3D" id="1.20.5.1930">
    <property type="match status" value="1"/>
</dbReference>
<organism evidence="13 14">
    <name type="scientific">Actinocrispum wychmicini</name>
    <dbReference type="NCBI Taxonomy" id="1213861"/>
    <lineage>
        <taxon>Bacteria</taxon>
        <taxon>Bacillati</taxon>
        <taxon>Actinomycetota</taxon>
        <taxon>Actinomycetes</taxon>
        <taxon>Pseudonocardiales</taxon>
        <taxon>Pseudonocardiaceae</taxon>
        <taxon>Actinocrispum</taxon>
    </lineage>
</organism>
<evidence type="ECO:0000256" key="3">
    <source>
        <dbReference type="ARBA" id="ARBA00022553"/>
    </source>
</evidence>
<feature type="transmembrane region" description="Helical" evidence="9">
    <location>
        <begin position="12"/>
        <end position="33"/>
    </location>
</feature>
<feature type="transmembrane region" description="Helical" evidence="9">
    <location>
        <begin position="39"/>
        <end position="58"/>
    </location>
</feature>
<dbReference type="CDD" id="cd16917">
    <property type="entry name" value="HATPase_UhpB-NarQ-NarX-like"/>
    <property type="match status" value="1"/>
</dbReference>